<organism evidence="5 6">
    <name type="scientific">Acetoanaerobium noterae</name>
    <dbReference type="NCBI Taxonomy" id="745369"/>
    <lineage>
        <taxon>Bacteria</taxon>
        <taxon>Bacillati</taxon>
        <taxon>Bacillota</taxon>
        <taxon>Clostridia</taxon>
        <taxon>Peptostreptococcales</taxon>
        <taxon>Filifactoraceae</taxon>
        <taxon>Acetoanaerobium</taxon>
    </lineage>
</organism>
<dbReference type="InterPro" id="IPR014036">
    <property type="entry name" value="DeoR-like_C"/>
</dbReference>
<dbReference type="GO" id="GO:0003700">
    <property type="term" value="F:DNA-binding transcription factor activity"/>
    <property type="evidence" value="ECO:0007669"/>
    <property type="project" value="InterPro"/>
</dbReference>
<sequence>MLAITRKNKIKEIIIQKKSVTVSELSKTFNVTEETIRRDLQLLEEEGFLKRIYGGAYIDESVQSDASVSLREKILVKDKEKIAKECIPLIKDGDSIFLDSSTTSLYIAMKIAKKRISVITNSLKIAMLLSSSENIKLFLIGGVFDNYSMSFLGGSVLQDMKRYFFDKAFVSCSSVHMKFGITDSNEQQAEIRRIAIEHSNRTFLVVDHTKFNRTSFSLIAPLSSIDAMVVNRPLSDEWTNLLQELNIELIQPTS</sequence>
<dbReference type="PRINTS" id="PR00037">
    <property type="entry name" value="HTHLACR"/>
</dbReference>
<gene>
    <name evidence="5" type="ORF">SAMN02745120_1720</name>
</gene>
<dbReference type="OrthoDB" id="9797223at2"/>
<dbReference type="Gene3D" id="1.10.10.10">
    <property type="entry name" value="Winged helix-like DNA-binding domain superfamily/Winged helix DNA-binding domain"/>
    <property type="match status" value="1"/>
</dbReference>
<name>A0A1T5BLT8_9FIRM</name>
<dbReference type="EMBL" id="FUYN01000003">
    <property type="protein sequence ID" value="SKB48252.1"/>
    <property type="molecule type" value="Genomic_DNA"/>
</dbReference>
<dbReference type="PROSITE" id="PS51000">
    <property type="entry name" value="HTH_DEOR_2"/>
    <property type="match status" value="1"/>
</dbReference>
<evidence type="ECO:0000256" key="1">
    <source>
        <dbReference type="ARBA" id="ARBA00023015"/>
    </source>
</evidence>
<dbReference type="SUPFAM" id="SSF100950">
    <property type="entry name" value="NagB/RpiA/CoA transferase-like"/>
    <property type="match status" value="1"/>
</dbReference>
<dbReference type="InterPro" id="IPR036390">
    <property type="entry name" value="WH_DNA-bd_sf"/>
</dbReference>
<evidence type="ECO:0000259" key="4">
    <source>
        <dbReference type="PROSITE" id="PS51000"/>
    </source>
</evidence>
<proteinExistence type="predicted"/>
<evidence type="ECO:0000256" key="2">
    <source>
        <dbReference type="ARBA" id="ARBA00023125"/>
    </source>
</evidence>
<dbReference type="PANTHER" id="PTHR30363:SF44">
    <property type="entry name" value="AGA OPERON TRANSCRIPTIONAL REPRESSOR-RELATED"/>
    <property type="match status" value="1"/>
</dbReference>
<dbReference type="AlphaFoldDB" id="A0A1T5BLT8"/>
<dbReference type="GO" id="GO:0003677">
    <property type="term" value="F:DNA binding"/>
    <property type="evidence" value="ECO:0007669"/>
    <property type="project" value="UniProtKB-KW"/>
</dbReference>
<evidence type="ECO:0000313" key="6">
    <source>
        <dbReference type="Proteomes" id="UP000243406"/>
    </source>
</evidence>
<dbReference type="Pfam" id="PF08220">
    <property type="entry name" value="HTH_DeoR"/>
    <property type="match status" value="1"/>
</dbReference>
<dbReference type="InterPro" id="IPR037171">
    <property type="entry name" value="NagB/RpiA_transferase-like"/>
</dbReference>
<dbReference type="InterPro" id="IPR050313">
    <property type="entry name" value="Carb_Metab_HTH_regulators"/>
</dbReference>
<dbReference type="PROSITE" id="PS00894">
    <property type="entry name" value="HTH_DEOR_1"/>
    <property type="match status" value="1"/>
</dbReference>
<keyword evidence="2" id="KW-0238">DNA-binding</keyword>
<keyword evidence="6" id="KW-1185">Reference proteome</keyword>
<evidence type="ECO:0000313" key="5">
    <source>
        <dbReference type="EMBL" id="SKB48252.1"/>
    </source>
</evidence>
<dbReference type="InterPro" id="IPR036388">
    <property type="entry name" value="WH-like_DNA-bd_sf"/>
</dbReference>
<keyword evidence="1" id="KW-0805">Transcription regulation</keyword>
<dbReference type="SMART" id="SM00420">
    <property type="entry name" value="HTH_DEOR"/>
    <property type="match status" value="1"/>
</dbReference>
<dbReference type="Gene3D" id="3.40.50.1360">
    <property type="match status" value="1"/>
</dbReference>
<dbReference type="Pfam" id="PF00455">
    <property type="entry name" value="DeoRC"/>
    <property type="match status" value="1"/>
</dbReference>
<protein>
    <submittedName>
        <fullName evidence="5">Transcriptional regulator, DeoR family</fullName>
    </submittedName>
</protein>
<dbReference type="InterPro" id="IPR018356">
    <property type="entry name" value="Tscrpt_reg_HTH_DeoR_CS"/>
</dbReference>
<keyword evidence="3" id="KW-0804">Transcription</keyword>
<evidence type="ECO:0000256" key="3">
    <source>
        <dbReference type="ARBA" id="ARBA00023163"/>
    </source>
</evidence>
<dbReference type="Proteomes" id="UP000243406">
    <property type="component" value="Unassembled WGS sequence"/>
</dbReference>
<dbReference type="SMART" id="SM01134">
    <property type="entry name" value="DeoRC"/>
    <property type="match status" value="1"/>
</dbReference>
<dbReference type="SUPFAM" id="SSF46785">
    <property type="entry name" value="Winged helix' DNA-binding domain"/>
    <property type="match status" value="1"/>
</dbReference>
<reference evidence="6" key="1">
    <citation type="submission" date="2017-02" db="EMBL/GenBank/DDBJ databases">
        <authorList>
            <person name="Varghese N."/>
            <person name="Submissions S."/>
        </authorList>
    </citation>
    <scope>NUCLEOTIDE SEQUENCE [LARGE SCALE GENOMIC DNA]</scope>
    <source>
        <strain evidence="6">ATCC 35199</strain>
    </source>
</reference>
<accession>A0A1T5BLT8</accession>
<dbReference type="RefSeq" id="WP_013360891.1">
    <property type="nucleotide sequence ID" value="NZ_CP154629.1"/>
</dbReference>
<feature type="domain" description="HTH deoR-type" evidence="4">
    <location>
        <begin position="3"/>
        <end position="58"/>
    </location>
</feature>
<dbReference type="InterPro" id="IPR001034">
    <property type="entry name" value="DeoR_HTH"/>
</dbReference>
<dbReference type="PANTHER" id="PTHR30363">
    <property type="entry name" value="HTH-TYPE TRANSCRIPTIONAL REGULATOR SRLR-RELATED"/>
    <property type="match status" value="1"/>
</dbReference>